<dbReference type="EMBL" id="JFHD01000037">
    <property type="protein sequence ID" value="KDR26173.1"/>
    <property type="molecule type" value="Genomic_DNA"/>
</dbReference>
<gene>
    <name evidence="2" type="ORF">BG60_23870</name>
</gene>
<feature type="transmembrane region" description="Helical" evidence="1">
    <location>
        <begin position="42"/>
        <end position="59"/>
    </location>
</feature>
<accession>A0A656QAI6</accession>
<protein>
    <submittedName>
        <fullName evidence="2">Uncharacterized protein</fullName>
    </submittedName>
</protein>
<keyword evidence="1" id="KW-1133">Transmembrane helix</keyword>
<dbReference type="RefSeq" id="WP_008345281.1">
    <property type="nucleotide sequence ID" value="NZ_JFHD01000037.1"/>
</dbReference>
<evidence type="ECO:0000313" key="2">
    <source>
        <dbReference type="EMBL" id="KDR26173.1"/>
    </source>
</evidence>
<comment type="caution">
    <text evidence="2">The sequence shown here is derived from an EMBL/GenBank/DDBJ whole genome shotgun (WGS) entry which is preliminary data.</text>
</comment>
<dbReference type="Proteomes" id="UP000027451">
    <property type="component" value="Unassembled WGS sequence"/>
</dbReference>
<name>A0A656QAI6_9BURK</name>
<evidence type="ECO:0000313" key="3">
    <source>
        <dbReference type="Proteomes" id="UP000027451"/>
    </source>
</evidence>
<dbReference type="AlphaFoldDB" id="A0A656QAI6"/>
<keyword evidence="1" id="KW-0472">Membrane</keyword>
<sequence>MTRPLFIRLADVIAFLVVTYLIASIATKMLGQIASWPDPGRWIAIFVVGALAIACAIKIKPISRCFVDLIHLPFDRSKE</sequence>
<organism evidence="2 3">
    <name type="scientific">Caballeronia zhejiangensis</name>
    <dbReference type="NCBI Taxonomy" id="871203"/>
    <lineage>
        <taxon>Bacteria</taxon>
        <taxon>Pseudomonadati</taxon>
        <taxon>Pseudomonadota</taxon>
        <taxon>Betaproteobacteria</taxon>
        <taxon>Burkholderiales</taxon>
        <taxon>Burkholderiaceae</taxon>
        <taxon>Caballeronia</taxon>
    </lineage>
</organism>
<keyword evidence="3" id="KW-1185">Reference proteome</keyword>
<reference evidence="2 3" key="1">
    <citation type="submission" date="2014-03" db="EMBL/GenBank/DDBJ databases">
        <title>Draft Genome Sequences of Four Burkholderia Strains.</title>
        <authorList>
            <person name="Liu X.Y."/>
            <person name="Li C.X."/>
            <person name="Xu J.H."/>
        </authorList>
    </citation>
    <scope>NUCLEOTIDE SEQUENCE [LARGE SCALE GENOMIC DNA]</scope>
    <source>
        <strain evidence="2 3">OP-1</strain>
    </source>
</reference>
<keyword evidence="1" id="KW-0812">Transmembrane</keyword>
<feature type="transmembrane region" description="Helical" evidence="1">
    <location>
        <begin position="12"/>
        <end position="30"/>
    </location>
</feature>
<proteinExistence type="predicted"/>
<evidence type="ECO:0000256" key="1">
    <source>
        <dbReference type="SAM" id="Phobius"/>
    </source>
</evidence>